<comment type="caution">
    <text evidence="2">The sequence shown here is derived from an EMBL/GenBank/DDBJ whole genome shotgun (WGS) entry which is preliminary data.</text>
</comment>
<feature type="chain" id="PRO_5038754952" evidence="1">
    <location>
        <begin position="28"/>
        <end position="105"/>
    </location>
</feature>
<protein>
    <submittedName>
        <fullName evidence="2">Uncharacterized protein</fullName>
    </submittedName>
</protein>
<dbReference type="EMBL" id="JACJII010000001">
    <property type="protein sequence ID" value="MBA9002738.1"/>
    <property type="molecule type" value="Genomic_DNA"/>
</dbReference>
<keyword evidence="1" id="KW-0732">Signal</keyword>
<reference evidence="2 3" key="1">
    <citation type="submission" date="2020-08" db="EMBL/GenBank/DDBJ databases">
        <title>Sequencing the genomes of 1000 actinobacteria strains.</title>
        <authorList>
            <person name="Klenk H.-P."/>
        </authorList>
    </citation>
    <scope>NUCLEOTIDE SEQUENCE [LARGE SCALE GENOMIC DNA]</scope>
    <source>
        <strain evidence="2 3">DSM 45823</strain>
    </source>
</reference>
<dbReference type="RefSeq" id="WP_119726750.1">
    <property type="nucleotide sequence ID" value="NZ_JACJII010000001.1"/>
</dbReference>
<feature type="signal peptide" evidence="1">
    <location>
        <begin position="1"/>
        <end position="27"/>
    </location>
</feature>
<evidence type="ECO:0000313" key="2">
    <source>
        <dbReference type="EMBL" id="MBA9002738.1"/>
    </source>
</evidence>
<dbReference type="AlphaFoldDB" id="A0A7W3MVN3"/>
<gene>
    <name evidence="2" type="ORF">HNR21_001620</name>
</gene>
<evidence type="ECO:0000313" key="3">
    <source>
        <dbReference type="Proteomes" id="UP000539313"/>
    </source>
</evidence>
<keyword evidence="3" id="KW-1185">Reference proteome</keyword>
<name>A0A7W3MVN3_9ACTN</name>
<sequence>MRHRIASLMTVPALLAAGLVTVPAAEATTAPVPVRQTPIHCTLRTMQNEAASLARCRESRDYEHWLRCRDRRSRVTVEVTRSFTGTSSMLSCPRNYRLVNHAVGM</sequence>
<dbReference type="Proteomes" id="UP000539313">
    <property type="component" value="Unassembled WGS sequence"/>
</dbReference>
<accession>A0A7W3MVN3</accession>
<proteinExistence type="predicted"/>
<organism evidence="2 3">
    <name type="scientific">Thermomonospora cellulosilytica</name>
    <dbReference type="NCBI Taxonomy" id="1411118"/>
    <lineage>
        <taxon>Bacteria</taxon>
        <taxon>Bacillati</taxon>
        <taxon>Actinomycetota</taxon>
        <taxon>Actinomycetes</taxon>
        <taxon>Streptosporangiales</taxon>
        <taxon>Thermomonosporaceae</taxon>
        <taxon>Thermomonospora</taxon>
    </lineage>
</organism>
<evidence type="ECO:0000256" key="1">
    <source>
        <dbReference type="SAM" id="SignalP"/>
    </source>
</evidence>